<accession>A0A0G3G0K2</accession>
<evidence type="ECO:0000256" key="1">
    <source>
        <dbReference type="SAM" id="MobiDB-lite"/>
    </source>
</evidence>
<name>A0A0G3G0K2_9GAMM</name>
<dbReference type="RefSeq" id="WP_047250505.1">
    <property type="nucleotide sequence ID" value="NZ_CP011367.1"/>
</dbReference>
<gene>
    <name evidence="2" type="ORF">TVD_00425</name>
</gene>
<proteinExistence type="predicted"/>
<keyword evidence="3" id="KW-1185">Reference proteome</keyword>
<evidence type="ECO:0000313" key="2">
    <source>
        <dbReference type="EMBL" id="AKJ93919.1"/>
    </source>
</evidence>
<reference evidence="2 3" key="1">
    <citation type="submission" date="2015-04" db="EMBL/GenBank/DDBJ databases">
        <title>Complete Sequence for the Genome of the Thioalkalivibrio versutus D301.</title>
        <authorList>
            <person name="Mu T."/>
            <person name="Zhou J."/>
            <person name="Xu X."/>
        </authorList>
    </citation>
    <scope>NUCLEOTIDE SEQUENCE [LARGE SCALE GENOMIC DNA]</scope>
    <source>
        <strain evidence="2 3">D301</strain>
    </source>
</reference>
<dbReference type="AlphaFoldDB" id="A0A0G3G0K2"/>
<evidence type="ECO:0000313" key="3">
    <source>
        <dbReference type="Proteomes" id="UP000064201"/>
    </source>
</evidence>
<dbReference type="Proteomes" id="UP000064201">
    <property type="component" value="Chromosome"/>
</dbReference>
<protein>
    <submittedName>
        <fullName evidence="2">Uncharacterized protein</fullName>
    </submittedName>
</protein>
<sequence>MSRTPVEDPKGVEEEALRPFYVGKGSWHWISAEQAEQAQALASGKWADALTGIDLPWLCWNVQSDWCLVQQRMVASAGWTPIVGFDPRIGPPPLIEGARLVDFNEGLDLPAMSMMFPIEFAWLFAPRLAFWHSDLLVREPLFRRLSDRFKSLRDGQTEAVDMRLGWLRRLRGHYGRYWELIGCTTRQASLDQFNAGCGWWRHPMAHPNAPTGPQATSRKKYMKDHGVGILMWDEQAGGDVVAINPGPLHEGHCTRIGNPHYRKTSPTDARRDLSKDLPSNYDLREVCAQLGLSHFLGPPGSSD</sequence>
<dbReference type="OrthoDB" id="9155655at2"/>
<organism evidence="2 3">
    <name type="scientific">Thioalkalivibrio versutus</name>
    <dbReference type="NCBI Taxonomy" id="106634"/>
    <lineage>
        <taxon>Bacteria</taxon>
        <taxon>Pseudomonadati</taxon>
        <taxon>Pseudomonadota</taxon>
        <taxon>Gammaproteobacteria</taxon>
        <taxon>Chromatiales</taxon>
        <taxon>Ectothiorhodospiraceae</taxon>
        <taxon>Thioalkalivibrio</taxon>
    </lineage>
</organism>
<dbReference type="KEGG" id="tvr:TVD_00425"/>
<dbReference type="PATRIC" id="fig|106634.4.peg.87"/>
<dbReference type="EMBL" id="CP011367">
    <property type="protein sequence ID" value="AKJ93919.1"/>
    <property type="molecule type" value="Genomic_DNA"/>
</dbReference>
<feature type="region of interest" description="Disordered" evidence="1">
    <location>
        <begin position="252"/>
        <end position="275"/>
    </location>
</feature>